<dbReference type="Proteomes" id="UP001595625">
    <property type="component" value="Unassembled WGS sequence"/>
</dbReference>
<comment type="pathway">
    <text evidence="2 8">Carbohydrate metabolism; hexose metabolism.</text>
</comment>
<dbReference type="PROSITE" id="PS00545">
    <property type="entry name" value="ALDOSE_1_EPIMERASE"/>
    <property type="match status" value="1"/>
</dbReference>
<comment type="caution">
    <text evidence="9">The sequence shown here is derived from an EMBL/GenBank/DDBJ whole genome shotgun (WGS) entry which is preliminary data.</text>
</comment>
<dbReference type="InterPro" id="IPR014718">
    <property type="entry name" value="GH-type_carb-bd"/>
</dbReference>
<accession>A0ABV7KLF7</accession>
<keyword evidence="10" id="KW-1185">Reference proteome</keyword>
<dbReference type="InterPro" id="IPR015443">
    <property type="entry name" value="Aldose_1-epimerase"/>
</dbReference>
<dbReference type="SUPFAM" id="SSF74650">
    <property type="entry name" value="Galactose mutarotase-like"/>
    <property type="match status" value="1"/>
</dbReference>
<dbReference type="Pfam" id="PF01263">
    <property type="entry name" value="Aldose_epim"/>
    <property type="match status" value="1"/>
</dbReference>
<reference evidence="10" key="1">
    <citation type="journal article" date="2019" name="Int. J. Syst. Evol. Microbiol.">
        <title>The Global Catalogue of Microorganisms (GCM) 10K type strain sequencing project: providing services to taxonomists for standard genome sequencing and annotation.</title>
        <authorList>
            <consortium name="The Broad Institute Genomics Platform"/>
            <consortium name="The Broad Institute Genome Sequencing Center for Infectious Disease"/>
            <person name="Wu L."/>
            <person name="Ma J."/>
        </authorList>
    </citation>
    <scope>NUCLEOTIDE SEQUENCE [LARGE SCALE GENOMIC DNA]</scope>
    <source>
        <strain evidence="10">CCM 320</strain>
    </source>
</reference>
<sequence length="358" mass="38596">MTVEQQAFGNSGRQPVTLYTIKNGQGFQVSCINYGCIITEILAPDKTGQPENVVLGFDSLEEYERDVHYLGAVAGRFAGRIKDGAADIAGASHQLCRNANGHHLHGGAGGFHSVVWNAAPFEEPAGAGVDFTYMSPDGEEGYPGNVEMKVRYMVKHDRNELVISYSGTSDQPTLLNPTNHAYFNLSGNLKRDVLDHHLQLPSDEFLELGADLLPTGTLLPVAGTVFDLRDGNKIRHAAESDHPQTRLAGHGYDHPFVLRQAAGNAILLADEESGRTLSVATTEPAVVLYTGNGLGGPYSLRGTPARNHLGLCLETQKLPDSSRHKNFGSSVLEAGQRYQSETIFNFGVLGSAPIEEKS</sequence>
<dbReference type="EC" id="5.1.3.3" evidence="4 8"/>
<dbReference type="PANTHER" id="PTHR10091:SF0">
    <property type="entry name" value="GALACTOSE MUTAROTASE"/>
    <property type="match status" value="1"/>
</dbReference>
<evidence type="ECO:0000256" key="5">
    <source>
        <dbReference type="ARBA" id="ARBA00014165"/>
    </source>
</evidence>
<evidence type="ECO:0000256" key="6">
    <source>
        <dbReference type="ARBA" id="ARBA00023235"/>
    </source>
</evidence>
<keyword evidence="7 8" id="KW-0119">Carbohydrate metabolism</keyword>
<dbReference type="PIRSF" id="PIRSF005096">
    <property type="entry name" value="GALM"/>
    <property type="match status" value="1"/>
</dbReference>
<dbReference type="CDD" id="cd09019">
    <property type="entry name" value="galactose_mutarotase_like"/>
    <property type="match status" value="1"/>
</dbReference>
<evidence type="ECO:0000256" key="4">
    <source>
        <dbReference type="ARBA" id="ARBA00013185"/>
    </source>
</evidence>
<dbReference type="InterPro" id="IPR011013">
    <property type="entry name" value="Gal_mutarotase_sf_dom"/>
</dbReference>
<evidence type="ECO:0000256" key="8">
    <source>
        <dbReference type="PIRNR" id="PIRNR005096"/>
    </source>
</evidence>
<evidence type="ECO:0000256" key="1">
    <source>
        <dbReference type="ARBA" id="ARBA00001614"/>
    </source>
</evidence>
<dbReference type="EMBL" id="JBHRUJ010000004">
    <property type="protein sequence ID" value="MFC3210270.1"/>
    <property type="molecule type" value="Genomic_DNA"/>
</dbReference>
<evidence type="ECO:0000313" key="9">
    <source>
        <dbReference type="EMBL" id="MFC3210270.1"/>
    </source>
</evidence>
<evidence type="ECO:0000256" key="2">
    <source>
        <dbReference type="ARBA" id="ARBA00005028"/>
    </source>
</evidence>
<organism evidence="9 10">
    <name type="scientific">Planomicrobium okeanokoites</name>
    <name type="common">Planococcus okeanokoites</name>
    <name type="synonym">Flavobacterium okeanokoites</name>
    <dbReference type="NCBI Taxonomy" id="244"/>
    <lineage>
        <taxon>Bacteria</taxon>
        <taxon>Bacillati</taxon>
        <taxon>Bacillota</taxon>
        <taxon>Bacilli</taxon>
        <taxon>Bacillales</taxon>
        <taxon>Caryophanaceae</taxon>
        <taxon>Planomicrobium</taxon>
    </lineage>
</organism>
<name>A0ABV7KLF7_PLAOK</name>
<comment type="catalytic activity">
    <reaction evidence="1 8">
        <text>alpha-D-glucose = beta-D-glucose</text>
        <dbReference type="Rhea" id="RHEA:10264"/>
        <dbReference type="ChEBI" id="CHEBI:15903"/>
        <dbReference type="ChEBI" id="CHEBI:17925"/>
        <dbReference type="EC" id="5.1.3.3"/>
    </reaction>
</comment>
<proteinExistence type="inferred from homology"/>
<comment type="similarity">
    <text evidence="3 8">Belongs to the aldose epimerase family.</text>
</comment>
<dbReference type="GO" id="GO:0016853">
    <property type="term" value="F:isomerase activity"/>
    <property type="evidence" value="ECO:0007669"/>
    <property type="project" value="UniProtKB-KW"/>
</dbReference>
<dbReference type="InterPro" id="IPR018052">
    <property type="entry name" value="Ald1_epimerase_CS"/>
</dbReference>
<evidence type="ECO:0000256" key="7">
    <source>
        <dbReference type="ARBA" id="ARBA00023277"/>
    </source>
</evidence>
<dbReference type="PANTHER" id="PTHR10091">
    <property type="entry name" value="ALDOSE-1-EPIMERASE"/>
    <property type="match status" value="1"/>
</dbReference>
<protein>
    <recommendedName>
        <fullName evidence="5 8">Aldose 1-epimerase</fullName>
        <ecNumber evidence="4 8">5.1.3.3</ecNumber>
    </recommendedName>
</protein>
<evidence type="ECO:0000256" key="3">
    <source>
        <dbReference type="ARBA" id="ARBA00006206"/>
    </source>
</evidence>
<dbReference type="RefSeq" id="WP_117313131.1">
    <property type="nucleotide sequence ID" value="NZ_JBHRUJ010000004.1"/>
</dbReference>
<keyword evidence="6 8" id="KW-0413">Isomerase</keyword>
<dbReference type="NCBIfam" id="NF008277">
    <property type="entry name" value="PRK11055.1"/>
    <property type="match status" value="1"/>
</dbReference>
<dbReference type="Gene3D" id="2.70.98.10">
    <property type="match status" value="1"/>
</dbReference>
<gene>
    <name evidence="9" type="ORF">ACFOEJ_04165</name>
</gene>
<dbReference type="InterPro" id="IPR047215">
    <property type="entry name" value="Galactose_mutarotase-like"/>
</dbReference>
<evidence type="ECO:0000313" key="10">
    <source>
        <dbReference type="Proteomes" id="UP001595625"/>
    </source>
</evidence>
<dbReference type="InterPro" id="IPR008183">
    <property type="entry name" value="Aldose_1/G6P_1-epimerase"/>
</dbReference>